<reference evidence="1 2" key="1">
    <citation type="submission" date="2023-05" db="EMBL/GenBank/DDBJ databases">
        <title>Novel species of genus Flectobacillus isolated from stream in China.</title>
        <authorList>
            <person name="Lu H."/>
        </authorList>
    </citation>
    <scope>NUCLEOTIDE SEQUENCE [LARGE SCALE GENOMIC DNA]</scope>
    <source>
        <strain evidence="1 2">DC10W</strain>
    </source>
</reference>
<gene>
    <name evidence="1" type="ORF">QM480_14415</name>
</gene>
<sequence>MKNYKNISFLLILILLAIRPIHLVAQDYLYTKDNEVLNVKITEFNQKNIEYNIEGSTKVLSKNINEIALIINNRGRIILPEELESEDRELAINEYLNGKKISSKYDLLVYKQPIEVIRCNISYESDEIVNFKTIKSGDSQTENKKNLLMILYVNGNHKLLTTPSDVTLSLLKKKIQEKSDDGNSSIIPSTPQQVIKLSESEMQSYSKKATLKVDGFSNFLNLIANKELSSEEKDKVIEQAVKLFTPNATIQVSFRKADGTITVATRKIEEYLKKLKLSKYNSVRIEWSDIQYIGNLKQESDGNYYGIITGQQRFSGYTKNGKVSYSDIVKKDVKVMITTYKKTIDAIENQQWEVFLGNIGIVEDK</sequence>
<dbReference type="RefSeq" id="WP_283370510.1">
    <property type="nucleotide sequence ID" value="NZ_JASHID010000010.1"/>
</dbReference>
<accession>A0ABT6YPL8</accession>
<comment type="caution">
    <text evidence="1">The sequence shown here is derived from an EMBL/GenBank/DDBJ whole genome shotgun (WGS) entry which is preliminary data.</text>
</comment>
<protein>
    <submittedName>
        <fullName evidence="1">Uncharacterized protein</fullName>
    </submittedName>
</protein>
<proteinExistence type="predicted"/>
<dbReference type="Proteomes" id="UP001236569">
    <property type="component" value="Unassembled WGS sequence"/>
</dbReference>
<organism evidence="1 2">
    <name type="scientific">Flectobacillus longus</name>
    <dbReference type="NCBI Taxonomy" id="2984207"/>
    <lineage>
        <taxon>Bacteria</taxon>
        <taxon>Pseudomonadati</taxon>
        <taxon>Bacteroidota</taxon>
        <taxon>Cytophagia</taxon>
        <taxon>Cytophagales</taxon>
        <taxon>Flectobacillaceae</taxon>
        <taxon>Flectobacillus</taxon>
    </lineage>
</organism>
<evidence type="ECO:0000313" key="1">
    <source>
        <dbReference type="EMBL" id="MDI9865533.1"/>
    </source>
</evidence>
<evidence type="ECO:0000313" key="2">
    <source>
        <dbReference type="Proteomes" id="UP001236569"/>
    </source>
</evidence>
<keyword evidence="2" id="KW-1185">Reference proteome</keyword>
<name>A0ABT6YPL8_9BACT</name>
<dbReference type="EMBL" id="JASHID010000010">
    <property type="protein sequence ID" value="MDI9865533.1"/>
    <property type="molecule type" value="Genomic_DNA"/>
</dbReference>